<sequence length="181" mass="19293">MSTDTKGQPVVSFFSRGRLAFRHFRWGRPFWAGLFVLTAGLPIAYFPYRNVTFGDLTIRMATTAGAGSLVIGILLVLLGLTIWFQPHVRIFAGVAAILLALVSLIVSNFGGFFVGFLFGMIGGAMSVAWLPGEQTTAAEGRDVGDREPPARASGTGSALAGFDAVAPERERDPGKGKDRAD</sequence>
<keyword evidence="2" id="KW-0472">Membrane</keyword>
<evidence type="ECO:0008006" key="5">
    <source>
        <dbReference type="Google" id="ProtNLM"/>
    </source>
</evidence>
<protein>
    <recommendedName>
        <fullName evidence="5">Integral membrane protein</fullName>
    </recommendedName>
</protein>
<keyword evidence="2" id="KW-1133">Transmembrane helix</keyword>
<gene>
    <name evidence="3" type="ORF">CAG99_05600</name>
</gene>
<dbReference type="EMBL" id="CP021121">
    <property type="protein sequence ID" value="ARQ68393.1"/>
    <property type="molecule type" value="Genomic_DNA"/>
</dbReference>
<dbReference type="KEGG" id="smao:CAG99_05600"/>
<feature type="transmembrane region" description="Helical" evidence="2">
    <location>
        <begin position="90"/>
        <end position="118"/>
    </location>
</feature>
<evidence type="ECO:0000313" key="3">
    <source>
        <dbReference type="EMBL" id="ARQ68393.1"/>
    </source>
</evidence>
<name>A0A1W7CUA7_9ACTN</name>
<evidence type="ECO:0000256" key="1">
    <source>
        <dbReference type="SAM" id="MobiDB-lite"/>
    </source>
</evidence>
<proteinExistence type="predicted"/>
<dbReference type="RefSeq" id="WP_086157902.1">
    <property type="nucleotide sequence ID" value="NZ_CP021121.1"/>
</dbReference>
<feature type="compositionally biased region" description="Basic and acidic residues" evidence="1">
    <location>
        <begin position="139"/>
        <end position="149"/>
    </location>
</feature>
<keyword evidence="2" id="KW-0812">Transmembrane</keyword>
<dbReference type="Pfam" id="PF19609">
    <property type="entry name" value="DUF6114"/>
    <property type="match status" value="1"/>
</dbReference>
<feature type="compositionally biased region" description="Basic and acidic residues" evidence="1">
    <location>
        <begin position="166"/>
        <end position="181"/>
    </location>
</feature>
<feature type="region of interest" description="Disordered" evidence="1">
    <location>
        <begin position="138"/>
        <end position="181"/>
    </location>
</feature>
<accession>A0A1W7CUA7</accession>
<dbReference type="AlphaFoldDB" id="A0A1W7CUA7"/>
<reference evidence="3 4" key="1">
    <citation type="submission" date="2017-05" db="EMBL/GenBank/DDBJ databases">
        <title>Complete genome sequence of Streptomyces sp. SCSIO 03032 revealed the diverse biosynthetic pathways for its bioactive secondary metabolites.</title>
        <authorList>
            <person name="Ma L."/>
            <person name="Zhu Y."/>
            <person name="Zhang W."/>
            <person name="Zhang G."/>
            <person name="Tian X."/>
            <person name="Zhang S."/>
            <person name="Zhang C."/>
        </authorList>
    </citation>
    <scope>NUCLEOTIDE SEQUENCE [LARGE SCALE GENOMIC DNA]</scope>
    <source>
        <strain evidence="3 4">SCSIO 03032</strain>
    </source>
</reference>
<keyword evidence="4" id="KW-1185">Reference proteome</keyword>
<feature type="transmembrane region" description="Helical" evidence="2">
    <location>
        <begin position="30"/>
        <end position="48"/>
    </location>
</feature>
<organism evidence="3 4">
    <name type="scientific">Streptomyces marincola</name>
    <dbReference type="NCBI Taxonomy" id="2878388"/>
    <lineage>
        <taxon>Bacteria</taxon>
        <taxon>Bacillati</taxon>
        <taxon>Actinomycetota</taxon>
        <taxon>Actinomycetes</taxon>
        <taxon>Kitasatosporales</taxon>
        <taxon>Streptomycetaceae</taxon>
        <taxon>Streptomyces</taxon>
    </lineage>
</organism>
<feature type="transmembrane region" description="Helical" evidence="2">
    <location>
        <begin position="60"/>
        <end position="84"/>
    </location>
</feature>
<evidence type="ECO:0000256" key="2">
    <source>
        <dbReference type="SAM" id="Phobius"/>
    </source>
</evidence>
<dbReference type="Proteomes" id="UP000194218">
    <property type="component" value="Chromosome"/>
</dbReference>
<evidence type="ECO:0000313" key="4">
    <source>
        <dbReference type="Proteomes" id="UP000194218"/>
    </source>
</evidence>
<dbReference type="InterPro" id="IPR046096">
    <property type="entry name" value="DUF6114"/>
</dbReference>
<dbReference type="OrthoDB" id="2374834at2"/>